<evidence type="ECO:0000313" key="2">
    <source>
        <dbReference type="EMBL" id="MBT1705334.1"/>
    </source>
</evidence>
<accession>A0ABS5VX67</accession>
<gene>
    <name evidence="2" type="ORF">KK060_18735</name>
</gene>
<dbReference type="Proteomes" id="UP000772618">
    <property type="component" value="Unassembled WGS sequence"/>
</dbReference>
<protein>
    <recommendedName>
        <fullName evidence="4">DUF1682 domain-containing protein</fullName>
    </recommendedName>
</protein>
<comment type="caution">
    <text evidence="2">The sequence shown here is derived from an EMBL/GenBank/DDBJ whole genome shotgun (WGS) entry which is preliminary data.</text>
</comment>
<dbReference type="EMBL" id="JAHESD010000052">
    <property type="protein sequence ID" value="MBT1705334.1"/>
    <property type="molecule type" value="Genomic_DNA"/>
</dbReference>
<keyword evidence="1" id="KW-0472">Membrane</keyword>
<reference evidence="2 3" key="1">
    <citation type="submission" date="2021-05" db="EMBL/GenBank/DDBJ databases">
        <title>A Polyphasic approach of four new species of the genus Ohtaekwangia: Ohtaekwangia histidinii sp. nov., Ohtaekwangia cretensis sp. nov., Ohtaekwangia indiensis sp. nov., Ohtaekwangia reichenbachii sp. nov. from diverse environment.</title>
        <authorList>
            <person name="Octaviana S."/>
        </authorList>
    </citation>
    <scope>NUCLEOTIDE SEQUENCE [LARGE SCALE GENOMIC DNA]</scope>
    <source>
        <strain evidence="2 3">PWU20</strain>
    </source>
</reference>
<sequence length="110" mass="12712">MNNKGLKIVKWVFVCVLFIVLFGYITMMLWNWLIPALFNGPAITFFQALGLLLLSKILFGGFGGKGCNNGPARWKHKYYEKLSSMNAEDRERFKARLREKWCSNDKNTSV</sequence>
<feature type="transmembrane region" description="Helical" evidence="1">
    <location>
        <begin position="40"/>
        <end position="59"/>
    </location>
</feature>
<evidence type="ECO:0008006" key="4">
    <source>
        <dbReference type="Google" id="ProtNLM"/>
    </source>
</evidence>
<evidence type="ECO:0000256" key="1">
    <source>
        <dbReference type="SAM" id="Phobius"/>
    </source>
</evidence>
<proteinExistence type="predicted"/>
<keyword evidence="1" id="KW-1133">Transmembrane helix</keyword>
<dbReference type="RefSeq" id="WP_254155285.1">
    <property type="nucleotide sequence ID" value="NZ_JAHESD010000052.1"/>
</dbReference>
<organism evidence="2 3">
    <name type="scientific">Chryseosolibacter indicus</name>
    <dbReference type="NCBI Taxonomy" id="2782351"/>
    <lineage>
        <taxon>Bacteria</taxon>
        <taxon>Pseudomonadati</taxon>
        <taxon>Bacteroidota</taxon>
        <taxon>Cytophagia</taxon>
        <taxon>Cytophagales</taxon>
        <taxon>Chryseotaleaceae</taxon>
        <taxon>Chryseosolibacter</taxon>
    </lineage>
</organism>
<evidence type="ECO:0000313" key="3">
    <source>
        <dbReference type="Proteomes" id="UP000772618"/>
    </source>
</evidence>
<feature type="transmembrane region" description="Helical" evidence="1">
    <location>
        <begin position="12"/>
        <end position="34"/>
    </location>
</feature>
<keyword evidence="1" id="KW-0812">Transmembrane</keyword>
<keyword evidence="3" id="KW-1185">Reference proteome</keyword>
<name>A0ABS5VX67_9BACT</name>